<dbReference type="PROSITE" id="PS50878">
    <property type="entry name" value="RT_POL"/>
    <property type="match status" value="1"/>
</dbReference>
<evidence type="ECO:0000259" key="1">
    <source>
        <dbReference type="PROSITE" id="PS50878"/>
    </source>
</evidence>
<name>A0A4W5L021_9TELE</name>
<dbReference type="InterPro" id="IPR043502">
    <property type="entry name" value="DNA/RNA_pol_sf"/>
</dbReference>
<organism evidence="2 3">
    <name type="scientific">Hucho hucho</name>
    <name type="common">huchen</name>
    <dbReference type="NCBI Taxonomy" id="62062"/>
    <lineage>
        <taxon>Eukaryota</taxon>
        <taxon>Metazoa</taxon>
        <taxon>Chordata</taxon>
        <taxon>Craniata</taxon>
        <taxon>Vertebrata</taxon>
        <taxon>Euteleostomi</taxon>
        <taxon>Actinopterygii</taxon>
        <taxon>Neopterygii</taxon>
        <taxon>Teleostei</taxon>
        <taxon>Protacanthopterygii</taxon>
        <taxon>Salmoniformes</taxon>
        <taxon>Salmonidae</taxon>
        <taxon>Salmoninae</taxon>
        <taxon>Hucho</taxon>
    </lineage>
</organism>
<proteinExistence type="predicted"/>
<keyword evidence="3" id="KW-1185">Reference proteome</keyword>
<dbReference type="PANTHER" id="PTHR31635:SF196">
    <property type="entry name" value="REVERSE TRANSCRIPTASE DOMAIN-CONTAINING PROTEIN-RELATED"/>
    <property type="match status" value="1"/>
</dbReference>
<dbReference type="Proteomes" id="UP000314982">
    <property type="component" value="Unassembled WGS sequence"/>
</dbReference>
<dbReference type="InterPro" id="IPR000477">
    <property type="entry name" value="RT_dom"/>
</dbReference>
<protein>
    <recommendedName>
        <fullName evidence="1">Reverse transcriptase domain-containing protein</fullName>
    </recommendedName>
</protein>
<dbReference type="Ensembl" id="ENSHHUT00000017714.1">
    <property type="protein sequence ID" value="ENSHHUP00000017089.1"/>
    <property type="gene ID" value="ENSHHUG00000010647.1"/>
</dbReference>
<sequence length="482" mass="55414">MNIGPKYVGLIRLLYKCPVAQILTNGNISSQFSLSRGTRQGCPVSPLLFSLAIEPLAEAFRSHPSIHGVRIGGREHLVSLYADDILLYLTKPEISLRTLVDILKEYGTFSGYKINLSKSIIMPFNRAAMQNPILDQPFSWKPQKMTYLGLQIPSEITKTYQLNYTPLLKKVGEELDRWRDLPISLIGRVNCVKMNILPKFLYLFQTLPFPIPKVLFKQLNRKVSSFLWKGKPPRVKLSTLCKPYSEGGLTLPDFQLYYWASQLKAVWVWQDTTTSSPSWRQIEEECLTPATLASIPYISPPKALLGLINNPFIKNTLNIWIEVCKQTEGLKSIYEQTPFYNNPILPKALRDGITFSWFNKGIKTFGNLYREGELLSFQQLASHFQIPQTHFFKYLQVRHYIATQQGGRIQPMSKPKTDKLWLERKGVKGFISYMYSGLQALLGNDEPLKVCMKWHDDLGLIFEDEKWGKLFLDAQRLSFNTR</sequence>
<accession>A0A4W5L021</accession>
<dbReference type="PANTHER" id="PTHR31635">
    <property type="entry name" value="REVERSE TRANSCRIPTASE DOMAIN-CONTAINING PROTEIN-RELATED"/>
    <property type="match status" value="1"/>
</dbReference>
<reference evidence="2" key="3">
    <citation type="submission" date="2025-09" db="UniProtKB">
        <authorList>
            <consortium name="Ensembl"/>
        </authorList>
    </citation>
    <scope>IDENTIFICATION</scope>
</reference>
<reference evidence="3" key="1">
    <citation type="submission" date="2018-06" db="EMBL/GenBank/DDBJ databases">
        <title>Genome assembly of Danube salmon.</title>
        <authorList>
            <person name="Macqueen D.J."/>
            <person name="Gundappa M.K."/>
        </authorList>
    </citation>
    <scope>NUCLEOTIDE SEQUENCE [LARGE SCALE GENOMIC DNA]</scope>
</reference>
<dbReference type="SUPFAM" id="SSF56672">
    <property type="entry name" value="DNA/RNA polymerases"/>
    <property type="match status" value="1"/>
</dbReference>
<feature type="domain" description="Reverse transcriptase" evidence="1">
    <location>
        <begin position="1"/>
        <end position="152"/>
    </location>
</feature>
<evidence type="ECO:0000313" key="2">
    <source>
        <dbReference type="Ensembl" id="ENSHHUP00000017089.1"/>
    </source>
</evidence>
<dbReference type="GeneTree" id="ENSGT00940000165023"/>
<dbReference type="Pfam" id="PF00078">
    <property type="entry name" value="RVT_1"/>
    <property type="match status" value="1"/>
</dbReference>
<reference evidence="2" key="2">
    <citation type="submission" date="2025-08" db="UniProtKB">
        <authorList>
            <consortium name="Ensembl"/>
        </authorList>
    </citation>
    <scope>IDENTIFICATION</scope>
</reference>
<dbReference type="AlphaFoldDB" id="A0A4W5L021"/>
<evidence type="ECO:0000313" key="3">
    <source>
        <dbReference type="Proteomes" id="UP000314982"/>
    </source>
</evidence>
<dbReference type="STRING" id="62062.ENSHHUP00000017089"/>